<evidence type="ECO:0000313" key="6">
    <source>
        <dbReference type="Proteomes" id="UP001195724"/>
    </source>
</evidence>
<dbReference type="GO" id="GO:0005829">
    <property type="term" value="C:cytosol"/>
    <property type="evidence" value="ECO:0007669"/>
    <property type="project" value="TreeGrafter"/>
</dbReference>
<dbReference type="PANTHER" id="PTHR11712:SF336">
    <property type="entry name" value="3-OXOACYL-[ACYL-CARRIER-PROTEIN] SYNTHASE, MITOCHONDRIAL"/>
    <property type="match status" value="1"/>
</dbReference>
<dbReference type="EC" id="2.3.1.179" evidence="3"/>
<dbReference type="GO" id="GO:0006633">
    <property type="term" value="P:fatty acid biosynthetic process"/>
    <property type="evidence" value="ECO:0007669"/>
    <property type="project" value="TreeGrafter"/>
</dbReference>
<dbReference type="InterPro" id="IPR014030">
    <property type="entry name" value="Ketoacyl_synth_N"/>
</dbReference>
<keyword evidence="1 3" id="KW-0808">Transferase</keyword>
<evidence type="ECO:0000313" key="3">
    <source>
        <dbReference type="EMBL" id="MBM7810381.1"/>
    </source>
</evidence>
<dbReference type="Proteomes" id="UP001195724">
    <property type="component" value="Unassembled WGS sequence"/>
</dbReference>
<keyword evidence="3" id="KW-0012">Acyltransferase</keyword>
<reference evidence="4" key="2">
    <citation type="submission" date="2021-04" db="EMBL/GenBank/DDBJ databases">
        <title>Saccharothrix algeriensis WGS.</title>
        <authorList>
            <person name="Stuskova K."/>
            <person name="Hakalova E."/>
            <person name="Tebbal A.B."/>
            <person name="Eichmeier A."/>
        </authorList>
    </citation>
    <scope>NUCLEOTIDE SEQUENCE</scope>
    <source>
        <strain evidence="4">NRRL B-24137</strain>
    </source>
</reference>
<dbReference type="InterPro" id="IPR000794">
    <property type="entry name" value="Beta-ketoacyl_synthase"/>
</dbReference>
<dbReference type="Proteomes" id="UP000671828">
    <property type="component" value="Chromosome"/>
</dbReference>
<dbReference type="GO" id="GO:0004315">
    <property type="term" value="F:3-oxoacyl-[acyl-carrier-protein] synthase activity"/>
    <property type="evidence" value="ECO:0007669"/>
    <property type="project" value="UniProtKB-EC"/>
</dbReference>
<dbReference type="SUPFAM" id="SSF53901">
    <property type="entry name" value="Thiolase-like"/>
    <property type="match status" value="1"/>
</dbReference>
<keyword evidence="6" id="KW-1185">Reference proteome</keyword>
<dbReference type="PANTHER" id="PTHR11712">
    <property type="entry name" value="POLYKETIDE SYNTHASE-RELATED"/>
    <property type="match status" value="1"/>
</dbReference>
<dbReference type="InterPro" id="IPR016039">
    <property type="entry name" value="Thiolase-like"/>
</dbReference>
<gene>
    <name evidence="4" type="ORF">J7S33_06490</name>
    <name evidence="3" type="ORF">JOE68_001246</name>
</gene>
<name>A0A8T8I1G8_9PSEU</name>
<reference evidence="3 6" key="1">
    <citation type="submission" date="2021-01" db="EMBL/GenBank/DDBJ databases">
        <title>Sequencing the genomes of 1000 actinobacteria strains.</title>
        <authorList>
            <person name="Klenk H.-P."/>
        </authorList>
    </citation>
    <scope>NUCLEOTIDE SEQUENCE [LARGE SCALE GENOMIC DNA]</scope>
    <source>
        <strain evidence="3 6">DSM 44581</strain>
    </source>
</reference>
<dbReference type="RefSeq" id="WP_204841360.1">
    <property type="nucleotide sequence ID" value="NZ_JAFBCL010000001.1"/>
</dbReference>
<evidence type="ECO:0000259" key="2">
    <source>
        <dbReference type="Pfam" id="PF00109"/>
    </source>
</evidence>
<proteinExistence type="predicted"/>
<evidence type="ECO:0000313" key="5">
    <source>
        <dbReference type="Proteomes" id="UP000671828"/>
    </source>
</evidence>
<sequence>MTSVVGVGVALPGVSGVDAFVAGAADRSEPVEPAARIGRKGLRYKDRATQLGLVAAHDALVDAGLWADGALTVPGETVAVLASSNLGNLDTVCGVSATIADEGVTGTSPMDLPNASSNVIASTAAIRFGLKGPNLMVCNGATSGLDAVHWAAVLLAAGRARHALVIGVEVANPVTERFTGTTDLLDGAAGLVLSAEGDGVPLGRFARGGSLAEVVTGTAGTWFVPEGFRGEAPIPGLAGATRRDLAESFGRCGGALGVLQCVAASGLLRAGAADPVVVSNDGHEAAAGLVLLPVGGAAS</sequence>
<dbReference type="Pfam" id="PF00109">
    <property type="entry name" value="ketoacyl-synt"/>
    <property type="match status" value="1"/>
</dbReference>
<accession>A0A8T8I1G8</accession>
<evidence type="ECO:0000256" key="1">
    <source>
        <dbReference type="ARBA" id="ARBA00022679"/>
    </source>
</evidence>
<dbReference type="EMBL" id="JAFBCL010000001">
    <property type="protein sequence ID" value="MBM7810381.1"/>
    <property type="molecule type" value="Genomic_DNA"/>
</dbReference>
<feature type="domain" description="Beta-ketoacyl synthase-like N-terminal" evidence="2">
    <location>
        <begin position="35"/>
        <end position="171"/>
    </location>
</feature>
<organism evidence="4 5">
    <name type="scientific">Saccharothrix algeriensis</name>
    <dbReference type="NCBI Taxonomy" id="173560"/>
    <lineage>
        <taxon>Bacteria</taxon>
        <taxon>Bacillati</taxon>
        <taxon>Actinomycetota</taxon>
        <taxon>Actinomycetes</taxon>
        <taxon>Pseudonocardiales</taxon>
        <taxon>Pseudonocardiaceae</taxon>
        <taxon>Saccharothrix</taxon>
    </lineage>
</organism>
<protein>
    <submittedName>
        <fullName evidence="3">3-oxoacyl-[acyl-carrier-protein] synthase II</fullName>
        <ecNumber evidence="3">2.3.1.179</ecNumber>
    </submittedName>
</protein>
<dbReference type="Gene3D" id="3.40.47.10">
    <property type="match status" value="1"/>
</dbReference>
<dbReference type="EMBL" id="CP072788">
    <property type="protein sequence ID" value="QTR04519.1"/>
    <property type="molecule type" value="Genomic_DNA"/>
</dbReference>
<evidence type="ECO:0000313" key="4">
    <source>
        <dbReference type="EMBL" id="QTR04519.1"/>
    </source>
</evidence>
<dbReference type="AlphaFoldDB" id="A0A8T8I1G8"/>